<dbReference type="CDD" id="cd06267">
    <property type="entry name" value="PBP1_LacI_sugar_binding-like"/>
    <property type="match status" value="1"/>
</dbReference>
<dbReference type="CDD" id="cd01392">
    <property type="entry name" value="HTH_LacI"/>
    <property type="match status" value="1"/>
</dbReference>
<dbReference type="OrthoDB" id="3226810at2"/>
<dbReference type="EMBL" id="CP001814">
    <property type="protein sequence ID" value="ACZ89437.1"/>
    <property type="molecule type" value="Genomic_DNA"/>
</dbReference>
<dbReference type="InterPro" id="IPR046335">
    <property type="entry name" value="LacI/GalR-like_sensor"/>
</dbReference>
<dbReference type="SUPFAM" id="SSF53822">
    <property type="entry name" value="Periplasmic binding protein-like I"/>
    <property type="match status" value="1"/>
</dbReference>
<evidence type="ECO:0000256" key="2">
    <source>
        <dbReference type="ARBA" id="ARBA00023125"/>
    </source>
</evidence>
<evidence type="ECO:0000256" key="1">
    <source>
        <dbReference type="ARBA" id="ARBA00023015"/>
    </source>
</evidence>
<evidence type="ECO:0000256" key="3">
    <source>
        <dbReference type="ARBA" id="ARBA00023163"/>
    </source>
</evidence>
<dbReference type="GO" id="GO:0000976">
    <property type="term" value="F:transcription cis-regulatory region binding"/>
    <property type="evidence" value="ECO:0007669"/>
    <property type="project" value="TreeGrafter"/>
</dbReference>
<dbReference type="RefSeq" id="WP_012893168.1">
    <property type="nucleotide sequence ID" value="NC_013595.1"/>
</dbReference>
<dbReference type="GO" id="GO:0003700">
    <property type="term" value="F:DNA-binding transcription factor activity"/>
    <property type="evidence" value="ECO:0007669"/>
    <property type="project" value="TreeGrafter"/>
</dbReference>
<dbReference type="STRING" id="479432.Sros_6728"/>
<protein>
    <submittedName>
        <fullName evidence="5">Transcriptional regulator, LacI family</fullName>
    </submittedName>
</protein>
<dbReference type="Gene3D" id="3.40.50.2300">
    <property type="match status" value="2"/>
</dbReference>
<sequence>MVTLEDVAQQAGVSLATASRVLNGSTRQVGASLRAKVELAAAQLGYRTNVAAQTLARGASNVIGLVVHDLTDPYFAALADGAMRVADSQGLVVMVGTTHRDPEREISYVSALNAQRVCAVLLAGSRIADPHVTRRLREELDRYRETGGRVACVGQDLLGADTVVPGNREGAAALARALAGLGHRRFAVLAGPAGLITARDRVAGFAGVLAELGLPVPQIVHGSFDRDGGYAAAAEVSGATCVFAVNDVMAVGALAAFRDRGIRVPDDISVAGFDDIVTLRDLVPALSTVRLPLTDMGARALELALDAAEEVRVEPVAGEVVLRESTRGPA</sequence>
<dbReference type="InterPro" id="IPR000843">
    <property type="entry name" value="HTH_LacI"/>
</dbReference>
<evidence type="ECO:0000259" key="4">
    <source>
        <dbReference type="PROSITE" id="PS50932"/>
    </source>
</evidence>
<dbReference type="Proteomes" id="UP000002029">
    <property type="component" value="Chromosome"/>
</dbReference>
<gene>
    <name evidence="5" type="ordered locus">Sros_6728</name>
</gene>
<dbReference type="PROSITE" id="PS50932">
    <property type="entry name" value="HTH_LACI_2"/>
    <property type="match status" value="1"/>
</dbReference>
<dbReference type="KEGG" id="sro:Sros_6728"/>
<organism evidence="5 6">
    <name type="scientific">Streptosporangium roseum (strain ATCC 12428 / DSM 43021 / JCM 3005 / KCTC 9067 / NCIMB 10171 / NRRL 2505 / NI 9100)</name>
    <dbReference type="NCBI Taxonomy" id="479432"/>
    <lineage>
        <taxon>Bacteria</taxon>
        <taxon>Bacillati</taxon>
        <taxon>Actinomycetota</taxon>
        <taxon>Actinomycetes</taxon>
        <taxon>Streptosporangiales</taxon>
        <taxon>Streptosporangiaceae</taxon>
        <taxon>Streptosporangium</taxon>
    </lineage>
</organism>
<dbReference type="SMART" id="SM00354">
    <property type="entry name" value="HTH_LACI"/>
    <property type="match status" value="1"/>
</dbReference>
<keyword evidence="6" id="KW-1185">Reference proteome</keyword>
<keyword evidence="1" id="KW-0805">Transcription regulation</keyword>
<name>D2B5D2_STRRD</name>
<dbReference type="eggNOG" id="COG1609">
    <property type="taxonomic scope" value="Bacteria"/>
</dbReference>
<dbReference type="Gene3D" id="1.10.260.40">
    <property type="entry name" value="lambda repressor-like DNA-binding domains"/>
    <property type="match status" value="1"/>
</dbReference>
<keyword evidence="3" id="KW-0804">Transcription</keyword>
<proteinExistence type="predicted"/>
<dbReference type="HOGENOM" id="CLU_037628_6_4_11"/>
<dbReference type="AlphaFoldDB" id="D2B5D2"/>
<dbReference type="InterPro" id="IPR010982">
    <property type="entry name" value="Lambda_DNA-bd_dom_sf"/>
</dbReference>
<dbReference type="SUPFAM" id="SSF47413">
    <property type="entry name" value="lambda repressor-like DNA-binding domains"/>
    <property type="match status" value="1"/>
</dbReference>
<dbReference type="Pfam" id="PF13377">
    <property type="entry name" value="Peripla_BP_3"/>
    <property type="match status" value="1"/>
</dbReference>
<evidence type="ECO:0000313" key="5">
    <source>
        <dbReference type="EMBL" id="ACZ89437.1"/>
    </source>
</evidence>
<dbReference type="InterPro" id="IPR028082">
    <property type="entry name" value="Peripla_BP_I"/>
</dbReference>
<dbReference type="PROSITE" id="PS00356">
    <property type="entry name" value="HTH_LACI_1"/>
    <property type="match status" value="1"/>
</dbReference>
<dbReference type="PANTHER" id="PTHR30146:SF153">
    <property type="entry name" value="LACTOSE OPERON REPRESSOR"/>
    <property type="match status" value="1"/>
</dbReference>
<evidence type="ECO:0000313" key="6">
    <source>
        <dbReference type="Proteomes" id="UP000002029"/>
    </source>
</evidence>
<dbReference type="Pfam" id="PF00356">
    <property type="entry name" value="LacI"/>
    <property type="match status" value="1"/>
</dbReference>
<feature type="domain" description="HTH lacI-type" evidence="4">
    <location>
        <begin position="2"/>
        <end position="57"/>
    </location>
</feature>
<accession>D2B5D2</accession>
<dbReference type="PANTHER" id="PTHR30146">
    <property type="entry name" value="LACI-RELATED TRANSCRIPTIONAL REPRESSOR"/>
    <property type="match status" value="1"/>
</dbReference>
<reference evidence="5 6" key="1">
    <citation type="journal article" date="2010" name="Stand. Genomic Sci.">
        <title>Complete genome sequence of Streptosporangium roseum type strain (NI 9100).</title>
        <authorList>
            <person name="Nolan M."/>
            <person name="Sikorski J."/>
            <person name="Jando M."/>
            <person name="Lucas S."/>
            <person name="Lapidus A."/>
            <person name="Glavina Del Rio T."/>
            <person name="Chen F."/>
            <person name="Tice H."/>
            <person name="Pitluck S."/>
            <person name="Cheng J.F."/>
            <person name="Chertkov O."/>
            <person name="Sims D."/>
            <person name="Meincke L."/>
            <person name="Brettin T."/>
            <person name="Han C."/>
            <person name="Detter J.C."/>
            <person name="Bruce D."/>
            <person name="Goodwin L."/>
            <person name="Land M."/>
            <person name="Hauser L."/>
            <person name="Chang Y.J."/>
            <person name="Jeffries C.D."/>
            <person name="Ivanova N."/>
            <person name="Mavromatis K."/>
            <person name="Mikhailova N."/>
            <person name="Chen A."/>
            <person name="Palaniappan K."/>
            <person name="Chain P."/>
            <person name="Rohde M."/>
            <person name="Goker M."/>
            <person name="Bristow J."/>
            <person name="Eisen J.A."/>
            <person name="Markowitz V."/>
            <person name="Hugenholtz P."/>
            <person name="Kyrpides N.C."/>
            <person name="Klenk H.P."/>
        </authorList>
    </citation>
    <scope>NUCLEOTIDE SEQUENCE [LARGE SCALE GENOMIC DNA]</scope>
    <source>
        <strain evidence="6">ATCC 12428 / DSM 43021 / JCM 3005 / NI 9100</strain>
    </source>
</reference>
<dbReference type="PRINTS" id="PR00036">
    <property type="entry name" value="HTHLACI"/>
</dbReference>
<keyword evidence="2" id="KW-0238">DNA-binding</keyword>